<evidence type="ECO:0000313" key="3">
    <source>
        <dbReference type="Proteomes" id="UP000784294"/>
    </source>
</evidence>
<evidence type="ECO:0000256" key="1">
    <source>
        <dbReference type="SAM" id="Phobius"/>
    </source>
</evidence>
<proteinExistence type="predicted"/>
<accession>A0A3S5AP23</accession>
<dbReference type="AlphaFoldDB" id="A0A3S5AP23"/>
<dbReference type="Proteomes" id="UP000784294">
    <property type="component" value="Unassembled WGS sequence"/>
</dbReference>
<sequence length="73" mass="7982">MPRNPSSAQTNMLEGQTECQPRAFLVSRQRDTVDTTIATSVVAAAVAETVALSQFALIVGRKRRFDRLLCIAC</sequence>
<comment type="caution">
    <text evidence="2">The sequence shown here is derived from an EMBL/GenBank/DDBJ whole genome shotgun (WGS) entry which is preliminary data.</text>
</comment>
<keyword evidence="1" id="KW-1133">Transmembrane helix</keyword>
<gene>
    <name evidence="2" type="ORF">PXEA_LOCUS27748</name>
</gene>
<keyword evidence="1" id="KW-0472">Membrane</keyword>
<name>A0A3S5AP23_9PLAT</name>
<feature type="transmembrane region" description="Helical" evidence="1">
    <location>
        <begin position="37"/>
        <end position="59"/>
    </location>
</feature>
<keyword evidence="3" id="KW-1185">Reference proteome</keyword>
<organism evidence="2 3">
    <name type="scientific">Protopolystoma xenopodis</name>
    <dbReference type="NCBI Taxonomy" id="117903"/>
    <lineage>
        <taxon>Eukaryota</taxon>
        <taxon>Metazoa</taxon>
        <taxon>Spiralia</taxon>
        <taxon>Lophotrochozoa</taxon>
        <taxon>Platyhelminthes</taxon>
        <taxon>Monogenea</taxon>
        <taxon>Polyopisthocotylea</taxon>
        <taxon>Polystomatidea</taxon>
        <taxon>Polystomatidae</taxon>
        <taxon>Protopolystoma</taxon>
    </lineage>
</organism>
<dbReference type="EMBL" id="CAAALY010247404">
    <property type="protein sequence ID" value="VEL34308.1"/>
    <property type="molecule type" value="Genomic_DNA"/>
</dbReference>
<keyword evidence="1" id="KW-0812">Transmembrane</keyword>
<evidence type="ECO:0000313" key="2">
    <source>
        <dbReference type="EMBL" id="VEL34308.1"/>
    </source>
</evidence>
<protein>
    <submittedName>
        <fullName evidence="2">Uncharacterized protein</fullName>
    </submittedName>
</protein>
<reference evidence="2" key="1">
    <citation type="submission" date="2018-11" db="EMBL/GenBank/DDBJ databases">
        <authorList>
            <consortium name="Pathogen Informatics"/>
        </authorList>
    </citation>
    <scope>NUCLEOTIDE SEQUENCE</scope>
</reference>